<dbReference type="EMBL" id="CACRXK020029881">
    <property type="protein sequence ID" value="CAB4042313.1"/>
    <property type="molecule type" value="Genomic_DNA"/>
</dbReference>
<evidence type="ECO:0000313" key="1">
    <source>
        <dbReference type="EMBL" id="CAB4042313.1"/>
    </source>
</evidence>
<dbReference type="Gene3D" id="3.60.10.10">
    <property type="entry name" value="Endonuclease/exonuclease/phosphatase"/>
    <property type="match status" value="1"/>
</dbReference>
<feature type="non-terminal residue" evidence="1">
    <location>
        <position position="1"/>
    </location>
</feature>
<accession>A0A7D9M2V7</accession>
<proteinExistence type="predicted"/>
<keyword evidence="2" id="KW-1185">Reference proteome</keyword>
<evidence type="ECO:0000313" key="2">
    <source>
        <dbReference type="Proteomes" id="UP001152795"/>
    </source>
</evidence>
<dbReference type="OrthoDB" id="7476844at2759"/>
<name>A0A7D9M2V7_PARCT</name>
<comment type="caution">
    <text evidence="1">The sequence shown here is derived from an EMBL/GenBank/DDBJ whole genome shotgun (WGS) entry which is preliminary data.</text>
</comment>
<protein>
    <submittedName>
        <fullName evidence="1">Uncharacterized protein</fullName>
    </submittedName>
</protein>
<dbReference type="Proteomes" id="UP001152795">
    <property type="component" value="Unassembled WGS sequence"/>
</dbReference>
<dbReference type="AlphaFoldDB" id="A0A7D9M2V7"/>
<organism evidence="1 2">
    <name type="scientific">Paramuricea clavata</name>
    <name type="common">Red gorgonian</name>
    <name type="synonym">Violescent sea-whip</name>
    <dbReference type="NCBI Taxonomy" id="317549"/>
    <lineage>
        <taxon>Eukaryota</taxon>
        <taxon>Metazoa</taxon>
        <taxon>Cnidaria</taxon>
        <taxon>Anthozoa</taxon>
        <taxon>Octocorallia</taxon>
        <taxon>Malacalcyonacea</taxon>
        <taxon>Plexauridae</taxon>
        <taxon>Paramuricea</taxon>
    </lineage>
</organism>
<dbReference type="InterPro" id="IPR036691">
    <property type="entry name" value="Endo/exonu/phosph_ase_sf"/>
</dbReference>
<gene>
    <name evidence="1" type="ORF">PACLA_8A021028</name>
</gene>
<reference evidence="1" key="1">
    <citation type="submission" date="2020-04" db="EMBL/GenBank/DDBJ databases">
        <authorList>
            <person name="Alioto T."/>
            <person name="Alioto T."/>
            <person name="Gomez Garrido J."/>
        </authorList>
    </citation>
    <scope>NUCLEOTIDE SEQUENCE</scope>
    <source>
        <strain evidence="1">A484AB</strain>
    </source>
</reference>
<sequence>EHWLHSDSLSLLETVDCSFSSWGRCSSEGNDDSISRREKGGISFLWRKEMNICIDPMNELDRILVLRVKLLDDTYVYIIGVYLPTTSEPADTFNYRLKLLEDESLGLCNNGSIIILGDLNAHIGQLAGERSFTKINSRGRCVHRIVDNLNLFLLTRRACVKDPLKHFMGARDLLGQLEITYLFQENLVPLSLNVLL</sequence>
<dbReference type="SUPFAM" id="SSF56219">
    <property type="entry name" value="DNase I-like"/>
    <property type="match status" value="1"/>
</dbReference>